<dbReference type="AlphaFoldDB" id="A0A8W8NT24"/>
<dbReference type="EnsemblMetazoa" id="G7043.3">
    <property type="protein sequence ID" value="G7043.3:cds"/>
    <property type="gene ID" value="G7043"/>
</dbReference>
<keyword evidence="9 13" id="KW-0521">NADP</keyword>
<dbReference type="PROSITE" id="PS00521">
    <property type="entry name" value="P5CR"/>
    <property type="match status" value="1"/>
</dbReference>
<evidence type="ECO:0000313" key="17">
    <source>
        <dbReference type="EnsemblMetazoa" id="G7043.1:cds"/>
    </source>
</evidence>
<keyword evidence="7 14" id="KW-0028">Amino-acid biosynthesis</keyword>
<evidence type="ECO:0000256" key="9">
    <source>
        <dbReference type="ARBA" id="ARBA00022857"/>
    </source>
</evidence>
<dbReference type="OMA" id="VWAVKPQ"/>
<comment type="catalytic activity">
    <reaction evidence="12 14">
        <text>L-proline + NADP(+) = (S)-1-pyrroline-5-carboxylate + NADPH + 2 H(+)</text>
        <dbReference type="Rhea" id="RHEA:14109"/>
        <dbReference type="ChEBI" id="CHEBI:15378"/>
        <dbReference type="ChEBI" id="CHEBI:17388"/>
        <dbReference type="ChEBI" id="CHEBI:57783"/>
        <dbReference type="ChEBI" id="CHEBI:58349"/>
        <dbReference type="ChEBI" id="CHEBI:60039"/>
        <dbReference type="EC" id="1.5.1.2"/>
    </reaction>
</comment>
<name>A0A8W8NT24_MAGGI</name>
<comment type="pathway">
    <text evidence="2 14">Amino-acid biosynthesis; L-proline biosynthesis; L-proline from L-glutamate 5-semialdehyde: step 1/1.</text>
</comment>
<accession>A0A8W8NT24</accession>
<evidence type="ECO:0000256" key="5">
    <source>
        <dbReference type="ARBA" id="ARBA00021413"/>
    </source>
</evidence>
<dbReference type="Gene3D" id="3.40.50.720">
    <property type="entry name" value="NAD(P)-binding Rossmann-like Domain"/>
    <property type="match status" value="1"/>
</dbReference>
<sequence>MARTEDQRFTVSESMTIGFIGAGRMAQAMSRGFISKGVVKPHKIMASDTVPQMLDCIKEQGIRISRSNLEIVENSDLIIIAVKPHVVSPILQEVSSKVTREKLFLSIAAGVTLETLEKNLPSQTRVIRAMPNTPALVQTGATVIAPGSSVLQGDRELIQGLFRTIGICEVGTEEQLDAVTGLSGSGPAYGFLAIESLADGGVKMGLPRDLAQKLAAQTLLGAAKMVLESGKHPGQLKDEVCSPGGTTIAAIHKLEETGFRSSLITAVETATNRAKELGVIESQKQQTVLLREQPNVESSSSQPLRVTQ</sequence>
<feature type="domain" description="Pyrroline-5-carboxylate reductase dimerisation" evidence="16">
    <location>
        <begin position="173"/>
        <end position="277"/>
    </location>
</feature>
<feature type="binding site" evidence="13">
    <location>
        <begin position="20"/>
        <end position="25"/>
    </location>
    <ligand>
        <name>NADP(+)</name>
        <dbReference type="ChEBI" id="CHEBI:58349"/>
    </ligand>
</feature>
<dbReference type="Gene3D" id="1.10.3730.10">
    <property type="entry name" value="ProC C-terminal domain-like"/>
    <property type="match status" value="1"/>
</dbReference>
<dbReference type="InterPro" id="IPR029036">
    <property type="entry name" value="P5CR_dimer"/>
</dbReference>
<dbReference type="PIRSF" id="PIRSF000193">
    <property type="entry name" value="Pyrrol-5-carb_rd"/>
    <property type="match status" value="1"/>
</dbReference>
<keyword evidence="6" id="KW-0963">Cytoplasm</keyword>
<keyword evidence="10 14" id="KW-0560">Oxidoreductase</keyword>
<evidence type="ECO:0000256" key="12">
    <source>
        <dbReference type="ARBA" id="ARBA00052690"/>
    </source>
</evidence>
<dbReference type="InterPro" id="IPR008927">
    <property type="entry name" value="6-PGluconate_DH-like_C_sf"/>
</dbReference>
<evidence type="ECO:0000259" key="15">
    <source>
        <dbReference type="Pfam" id="PF03807"/>
    </source>
</evidence>
<dbReference type="FunFam" id="1.10.3730.10:FF:000001">
    <property type="entry name" value="Pyrroline-5-carboxylate reductase"/>
    <property type="match status" value="1"/>
</dbReference>
<evidence type="ECO:0000256" key="8">
    <source>
        <dbReference type="ARBA" id="ARBA00022650"/>
    </source>
</evidence>
<organism evidence="17 18">
    <name type="scientific">Magallana gigas</name>
    <name type="common">Pacific oyster</name>
    <name type="synonym">Crassostrea gigas</name>
    <dbReference type="NCBI Taxonomy" id="29159"/>
    <lineage>
        <taxon>Eukaryota</taxon>
        <taxon>Metazoa</taxon>
        <taxon>Spiralia</taxon>
        <taxon>Lophotrochozoa</taxon>
        <taxon>Mollusca</taxon>
        <taxon>Bivalvia</taxon>
        <taxon>Autobranchia</taxon>
        <taxon>Pteriomorphia</taxon>
        <taxon>Ostreida</taxon>
        <taxon>Ostreoidea</taxon>
        <taxon>Ostreidae</taxon>
        <taxon>Magallana</taxon>
    </lineage>
</organism>
<dbReference type="Pfam" id="PF14748">
    <property type="entry name" value="P5CR_dimer"/>
    <property type="match status" value="1"/>
</dbReference>
<dbReference type="GO" id="GO:0004735">
    <property type="term" value="F:pyrroline-5-carboxylate reductase activity"/>
    <property type="evidence" value="ECO:0007669"/>
    <property type="project" value="UniProtKB-EC"/>
</dbReference>
<protein>
    <recommendedName>
        <fullName evidence="5 14">Pyrroline-5-carboxylate reductase</fullName>
        <ecNumber evidence="4 14">1.5.1.2</ecNumber>
    </recommendedName>
</protein>
<evidence type="ECO:0000313" key="18">
    <source>
        <dbReference type="Proteomes" id="UP000005408"/>
    </source>
</evidence>
<comment type="catalytic activity">
    <reaction evidence="11">
        <text>L-proline + NAD(+) = (S)-1-pyrroline-5-carboxylate + NADH + 2 H(+)</text>
        <dbReference type="Rhea" id="RHEA:14105"/>
        <dbReference type="ChEBI" id="CHEBI:15378"/>
        <dbReference type="ChEBI" id="CHEBI:17388"/>
        <dbReference type="ChEBI" id="CHEBI:57540"/>
        <dbReference type="ChEBI" id="CHEBI:57945"/>
        <dbReference type="ChEBI" id="CHEBI:60039"/>
        <dbReference type="EC" id="1.5.1.2"/>
    </reaction>
</comment>
<reference evidence="17" key="1">
    <citation type="submission" date="2022-08" db="UniProtKB">
        <authorList>
            <consortium name="EnsemblMetazoa"/>
        </authorList>
    </citation>
    <scope>IDENTIFICATION</scope>
    <source>
        <strain evidence="17">05x7-T-G4-1.051#20</strain>
    </source>
</reference>
<comment type="subcellular location">
    <subcellularLocation>
        <location evidence="1">Cytoplasm</location>
    </subcellularLocation>
</comment>
<dbReference type="SUPFAM" id="SSF51735">
    <property type="entry name" value="NAD(P)-binding Rossmann-fold domains"/>
    <property type="match status" value="1"/>
</dbReference>
<dbReference type="NCBIfam" id="TIGR00112">
    <property type="entry name" value="proC"/>
    <property type="match status" value="1"/>
</dbReference>
<evidence type="ECO:0000256" key="1">
    <source>
        <dbReference type="ARBA" id="ARBA00004496"/>
    </source>
</evidence>
<evidence type="ECO:0000256" key="6">
    <source>
        <dbReference type="ARBA" id="ARBA00022490"/>
    </source>
</evidence>
<dbReference type="InterPro" id="IPR000304">
    <property type="entry name" value="Pyrroline-COOH_reductase"/>
</dbReference>
<dbReference type="HAMAP" id="MF_01925">
    <property type="entry name" value="P5C_reductase"/>
    <property type="match status" value="1"/>
</dbReference>
<dbReference type="InterPro" id="IPR053790">
    <property type="entry name" value="P5CR-like_CS"/>
</dbReference>
<evidence type="ECO:0000256" key="13">
    <source>
        <dbReference type="PIRSR" id="PIRSR000193-1"/>
    </source>
</evidence>
<dbReference type="PANTHER" id="PTHR11645:SF62">
    <property type="entry name" value="PYRROLINE-5-CARBOXYLATE REDUCTASE"/>
    <property type="match status" value="1"/>
</dbReference>
<dbReference type="EnsemblMetazoa" id="G7043.1">
    <property type="protein sequence ID" value="G7043.1:cds"/>
    <property type="gene ID" value="G7043"/>
</dbReference>
<dbReference type="EnsemblMetazoa" id="G7043.4">
    <property type="protein sequence ID" value="G7043.4:cds"/>
    <property type="gene ID" value="G7043"/>
</dbReference>
<dbReference type="EnsemblMetazoa" id="G7043.7">
    <property type="protein sequence ID" value="G7043.7:cds"/>
    <property type="gene ID" value="G7043"/>
</dbReference>
<evidence type="ECO:0000256" key="4">
    <source>
        <dbReference type="ARBA" id="ARBA00012855"/>
    </source>
</evidence>
<dbReference type="Proteomes" id="UP000005408">
    <property type="component" value="Unassembled WGS sequence"/>
</dbReference>
<evidence type="ECO:0000256" key="7">
    <source>
        <dbReference type="ARBA" id="ARBA00022605"/>
    </source>
</evidence>
<dbReference type="GO" id="GO:0005737">
    <property type="term" value="C:cytoplasm"/>
    <property type="evidence" value="ECO:0007669"/>
    <property type="project" value="UniProtKB-SubCell"/>
</dbReference>
<dbReference type="OrthoDB" id="10263291at2759"/>
<feature type="domain" description="Pyrroline-5-carboxylate reductase catalytic N-terminal" evidence="15">
    <location>
        <begin position="16"/>
        <end position="110"/>
    </location>
</feature>
<dbReference type="InterPro" id="IPR028939">
    <property type="entry name" value="P5C_Rdtase_cat_N"/>
</dbReference>
<dbReference type="SUPFAM" id="SSF48179">
    <property type="entry name" value="6-phosphogluconate dehydrogenase C-terminal domain-like"/>
    <property type="match status" value="1"/>
</dbReference>
<evidence type="ECO:0000256" key="14">
    <source>
        <dbReference type="RuleBase" id="RU003903"/>
    </source>
</evidence>
<feature type="binding site" evidence="13">
    <location>
        <begin position="81"/>
        <end position="84"/>
    </location>
    <ligand>
        <name>NADP(+)</name>
        <dbReference type="ChEBI" id="CHEBI:58349"/>
    </ligand>
</feature>
<dbReference type="EnsemblMetazoa" id="G7043.2">
    <property type="protein sequence ID" value="G7043.2:cds"/>
    <property type="gene ID" value="G7043"/>
</dbReference>
<keyword evidence="8 14" id="KW-0641">Proline biosynthesis</keyword>
<dbReference type="EC" id="1.5.1.2" evidence="4 14"/>
<dbReference type="InterPro" id="IPR036291">
    <property type="entry name" value="NAD(P)-bd_dom_sf"/>
</dbReference>
<feature type="binding site" evidence="13">
    <location>
        <position position="68"/>
    </location>
    <ligand>
        <name>NADPH</name>
        <dbReference type="ChEBI" id="CHEBI:57783"/>
    </ligand>
</feature>
<evidence type="ECO:0000256" key="11">
    <source>
        <dbReference type="ARBA" id="ARBA00050547"/>
    </source>
</evidence>
<evidence type="ECO:0000259" key="16">
    <source>
        <dbReference type="Pfam" id="PF14748"/>
    </source>
</evidence>
<proteinExistence type="inferred from homology"/>
<evidence type="ECO:0000256" key="2">
    <source>
        <dbReference type="ARBA" id="ARBA00005205"/>
    </source>
</evidence>
<keyword evidence="18" id="KW-1185">Reference proteome</keyword>
<evidence type="ECO:0000256" key="10">
    <source>
        <dbReference type="ARBA" id="ARBA00023002"/>
    </source>
</evidence>
<comment type="similarity">
    <text evidence="3 14">Belongs to the pyrroline-5-carboxylate reductase family.</text>
</comment>
<dbReference type="PANTHER" id="PTHR11645">
    <property type="entry name" value="PYRROLINE-5-CARBOXYLATE REDUCTASE"/>
    <property type="match status" value="1"/>
</dbReference>
<dbReference type="FunFam" id="3.40.50.720:FF:000190">
    <property type="entry name" value="Pyrroline-5-carboxylate reductase"/>
    <property type="match status" value="1"/>
</dbReference>
<evidence type="ECO:0000256" key="3">
    <source>
        <dbReference type="ARBA" id="ARBA00005525"/>
    </source>
</evidence>
<dbReference type="GO" id="GO:0055129">
    <property type="term" value="P:L-proline biosynthetic process"/>
    <property type="evidence" value="ECO:0007669"/>
    <property type="project" value="TreeGrafter"/>
</dbReference>
<dbReference type="Pfam" id="PF03807">
    <property type="entry name" value="F420_oxidored"/>
    <property type="match status" value="1"/>
</dbReference>
<dbReference type="EnsemblMetazoa" id="G7043.5">
    <property type="protein sequence ID" value="G7043.5:cds"/>
    <property type="gene ID" value="G7043"/>
</dbReference>